<dbReference type="EMBL" id="SRLO01000205">
    <property type="protein sequence ID" value="TNN67354.1"/>
    <property type="molecule type" value="Genomic_DNA"/>
</dbReference>
<protein>
    <submittedName>
        <fullName evidence="1">Uncharacterized protein</fullName>
    </submittedName>
</protein>
<accession>A0A4Z2HQU9</accession>
<evidence type="ECO:0000313" key="1">
    <source>
        <dbReference type="EMBL" id="TNN67354.1"/>
    </source>
</evidence>
<organism evidence="1 2">
    <name type="scientific">Liparis tanakae</name>
    <name type="common">Tanaka's snailfish</name>
    <dbReference type="NCBI Taxonomy" id="230148"/>
    <lineage>
        <taxon>Eukaryota</taxon>
        <taxon>Metazoa</taxon>
        <taxon>Chordata</taxon>
        <taxon>Craniata</taxon>
        <taxon>Vertebrata</taxon>
        <taxon>Euteleostomi</taxon>
        <taxon>Actinopterygii</taxon>
        <taxon>Neopterygii</taxon>
        <taxon>Teleostei</taxon>
        <taxon>Neoteleostei</taxon>
        <taxon>Acanthomorphata</taxon>
        <taxon>Eupercaria</taxon>
        <taxon>Perciformes</taxon>
        <taxon>Cottioidei</taxon>
        <taxon>Cottales</taxon>
        <taxon>Liparidae</taxon>
        <taxon>Liparis</taxon>
    </lineage>
</organism>
<sequence>MLTALDSSVDPERILHTKLRSSGTETRVTVHGVCPSRTWWLLEVMAGLAGDWNSQPHTVSSVCPSGGAVRGKNCVDEAERTTAPP</sequence>
<dbReference type="Proteomes" id="UP000314294">
    <property type="component" value="Unassembled WGS sequence"/>
</dbReference>
<name>A0A4Z2HQU9_9TELE</name>
<proteinExistence type="predicted"/>
<comment type="caution">
    <text evidence="1">The sequence shown here is derived from an EMBL/GenBank/DDBJ whole genome shotgun (WGS) entry which is preliminary data.</text>
</comment>
<evidence type="ECO:0000313" key="2">
    <source>
        <dbReference type="Proteomes" id="UP000314294"/>
    </source>
</evidence>
<gene>
    <name evidence="1" type="ORF">EYF80_022461</name>
</gene>
<dbReference type="AlphaFoldDB" id="A0A4Z2HQU9"/>
<keyword evidence="2" id="KW-1185">Reference proteome</keyword>
<reference evidence="1 2" key="1">
    <citation type="submission" date="2019-03" db="EMBL/GenBank/DDBJ databases">
        <title>First draft genome of Liparis tanakae, snailfish: a comprehensive survey of snailfish specific genes.</title>
        <authorList>
            <person name="Kim W."/>
            <person name="Song I."/>
            <person name="Jeong J.-H."/>
            <person name="Kim D."/>
            <person name="Kim S."/>
            <person name="Ryu S."/>
            <person name="Song J.Y."/>
            <person name="Lee S.K."/>
        </authorList>
    </citation>
    <scope>NUCLEOTIDE SEQUENCE [LARGE SCALE GENOMIC DNA]</scope>
    <source>
        <tissue evidence="1">Muscle</tissue>
    </source>
</reference>